<dbReference type="AlphaFoldDB" id="A0A8S1EP99"/>
<keyword evidence="3" id="KW-0677">Repeat</keyword>
<dbReference type="GO" id="GO:0003953">
    <property type="term" value="F:NAD+ nucleosidase activity"/>
    <property type="evidence" value="ECO:0007669"/>
    <property type="project" value="InterPro"/>
</dbReference>
<evidence type="ECO:0000256" key="3">
    <source>
        <dbReference type="ARBA" id="ARBA00022737"/>
    </source>
</evidence>
<dbReference type="GO" id="GO:0030425">
    <property type="term" value="C:dendrite"/>
    <property type="evidence" value="ECO:0007669"/>
    <property type="project" value="TreeGrafter"/>
</dbReference>
<comment type="caution">
    <text evidence="5">The sequence shown here is derived from an EMBL/GenBank/DDBJ whole genome shotgun (WGS) entry which is preliminary data.</text>
</comment>
<dbReference type="PANTHER" id="PTHR22998:SF1">
    <property type="entry name" value="NAD(+) HYDROLASE SARM1"/>
    <property type="match status" value="1"/>
</dbReference>
<keyword evidence="2" id="KW-0963">Cytoplasm</keyword>
<feature type="region of interest" description="Disordered" evidence="4">
    <location>
        <begin position="1"/>
        <end position="47"/>
    </location>
</feature>
<feature type="compositionally biased region" description="Basic and acidic residues" evidence="4">
    <location>
        <begin position="225"/>
        <end position="238"/>
    </location>
</feature>
<dbReference type="OrthoDB" id="202764at2759"/>
<evidence type="ECO:0000256" key="1">
    <source>
        <dbReference type="ARBA" id="ARBA00004496"/>
    </source>
</evidence>
<feature type="compositionally biased region" description="Low complexity" evidence="4">
    <location>
        <begin position="7"/>
        <end position="18"/>
    </location>
</feature>
<dbReference type="GO" id="GO:0005737">
    <property type="term" value="C:cytoplasm"/>
    <property type="evidence" value="ECO:0007669"/>
    <property type="project" value="UniProtKB-SubCell"/>
</dbReference>
<comment type="subcellular location">
    <subcellularLocation>
        <location evidence="1">Cytoplasm</location>
    </subcellularLocation>
</comment>
<dbReference type="Proteomes" id="UP000494206">
    <property type="component" value="Unassembled WGS sequence"/>
</dbReference>
<accession>A0A8S1EP99</accession>
<evidence type="ECO:0000256" key="2">
    <source>
        <dbReference type="ARBA" id="ARBA00022490"/>
    </source>
</evidence>
<sequence length="423" mass="47189">MTRKEPTNNNNNNNNNTNSSSRVEQRFPLRRSLKAASPSHQNRTIQRDVLIDPDQSIDFDFRDLQSRYLESLERILDSFDEVFYESRGADSTTTTATPTPTPTPSVTNQPQRTKMRNIHNLIIKTDDAFFELDDDEYSLPESPASPSAMNTPCIQLMPNSAPPFATQPPPTIHNESYPTSSAGTPTLQSKDSLLRTAKVSPAHSAVAARLQQSLSTPCNGTEDGAPPRKDSEYRRFKSEGSSAGATLPNGIDAPTMDELSPIDQRASSTARFSLMQQDSVVNPAVTKQSNTEQVAMMHTLKTKVSKYQLFVDRAMELINNNTEDKMIEGCTIITKLMKKAWSTPKVCVDLTDALCDYIRDREYFEKLIKIFIGQTTTCDQVKLACGRVLESIMSTANRDYVVNKVREDPQTWNIGGKSKIAIF</sequence>
<feature type="region of interest" description="Disordered" evidence="4">
    <location>
        <begin position="214"/>
        <end position="255"/>
    </location>
</feature>
<evidence type="ECO:0000256" key="4">
    <source>
        <dbReference type="SAM" id="MobiDB-lite"/>
    </source>
</evidence>
<reference evidence="5 6" key="1">
    <citation type="submission" date="2020-04" db="EMBL/GenBank/DDBJ databases">
        <authorList>
            <person name="Laetsch R D."/>
            <person name="Stevens L."/>
            <person name="Kumar S."/>
            <person name="Blaxter L. M."/>
        </authorList>
    </citation>
    <scope>NUCLEOTIDE SEQUENCE [LARGE SCALE GENOMIC DNA]</scope>
</reference>
<dbReference type="GO" id="GO:0035591">
    <property type="term" value="F:signaling adaptor activity"/>
    <property type="evidence" value="ECO:0007669"/>
    <property type="project" value="InterPro"/>
</dbReference>
<keyword evidence="6" id="KW-1185">Reference proteome</keyword>
<dbReference type="GO" id="GO:0048678">
    <property type="term" value="P:response to axon injury"/>
    <property type="evidence" value="ECO:0007669"/>
    <property type="project" value="InterPro"/>
</dbReference>
<proteinExistence type="predicted"/>
<dbReference type="InterPro" id="IPR039184">
    <property type="entry name" value="SARM1"/>
</dbReference>
<organism evidence="5 6">
    <name type="scientific">Caenorhabditis bovis</name>
    <dbReference type="NCBI Taxonomy" id="2654633"/>
    <lineage>
        <taxon>Eukaryota</taxon>
        <taxon>Metazoa</taxon>
        <taxon>Ecdysozoa</taxon>
        <taxon>Nematoda</taxon>
        <taxon>Chromadorea</taxon>
        <taxon>Rhabditida</taxon>
        <taxon>Rhabditina</taxon>
        <taxon>Rhabditomorpha</taxon>
        <taxon>Rhabditoidea</taxon>
        <taxon>Rhabditidae</taxon>
        <taxon>Peloderinae</taxon>
        <taxon>Caenorhabditis</taxon>
    </lineage>
</organism>
<evidence type="ECO:0000313" key="5">
    <source>
        <dbReference type="EMBL" id="CAB3401873.1"/>
    </source>
</evidence>
<name>A0A8S1EP99_9PELO</name>
<dbReference type="GO" id="GO:0034128">
    <property type="term" value="P:negative regulation of MyD88-independent toll-like receptor signaling pathway"/>
    <property type="evidence" value="ECO:0007669"/>
    <property type="project" value="InterPro"/>
</dbReference>
<gene>
    <name evidence="5" type="ORF">CBOVIS_LOCUS4560</name>
</gene>
<evidence type="ECO:0000313" key="6">
    <source>
        <dbReference type="Proteomes" id="UP000494206"/>
    </source>
</evidence>
<dbReference type="EMBL" id="CADEPM010000003">
    <property type="protein sequence ID" value="CAB3401873.1"/>
    <property type="molecule type" value="Genomic_DNA"/>
</dbReference>
<protein>
    <submittedName>
        <fullName evidence="5">Uncharacterized protein</fullName>
    </submittedName>
</protein>
<dbReference type="PANTHER" id="PTHR22998">
    <property type="entry name" value="SARM1"/>
    <property type="match status" value="1"/>
</dbReference>
<feature type="region of interest" description="Disordered" evidence="4">
    <location>
        <begin position="87"/>
        <end position="111"/>
    </location>
</feature>